<dbReference type="InterPro" id="IPR007833">
    <property type="entry name" value="Capsule_polysaccharide_synth"/>
</dbReference>
<dbReference type="Pfam" id="PF05159">
    <property type="entry name" value="Capsule_synth"/>
    <property type="match status" value="1"/>
</dbReference>
<sequence>MIDHIRNLSGKRILLLQGPVGPFFARLAADLRGIGAQVFKVNFNAGDWFFYRRGAFSYRGAMEDWPTWFAALIDRLDINVVLLFGDCRPIHRSIHAIAVERGVKIGVFEEGYVRPDYVTLECFGVNGYSPLFRKPDFLREEPASVPAPIPVGNTYWAMVWHGGWYFGMGGLGKPLFPRYRHHRALTITEILPWIRSAWRKLWYRRRERGIQEALASRWSGQYFLVPLQVFNDYQLTMHADWDSMEHFIETTLRSFAEHAPDDTLLVFKHHPLERGYRDYTALIGRLSINAGVSKRVHYIHDQHLPTLLAHARGVIIVNSTVGLSAIDHGVPTKACGRAIYDVPGLTFQGPLDEFWTKAPSSAGPDRDIYRRFRANLIARTQLNGSFYKPFERPGAFAGLVWRRPSPEKK</sequence>
<dbReference type="AlphaFoldDB" id="A0A450TNG3"/>
<evidence type="ECO:0000313" key="2">
    <source>
        <dbReference type="EMBL" id="VFJ69416.1"/>
    </source>
</evidence>
<dbReference type="EMBL" id="CAADEY010000217">
    <property type="protein sequence ID" value="VFJ69416.1"/>
    <property type="molecule type" value="Genomic_DNA"/>
</dbReference>
<name>A0A450TNG3_9GAMM</name>
<protein>
    <submittedName>
        <fullName evidence="1">Capsular polysaccharide export protein</fullName>
    </submittedName>
</protein>
<gene>
    <name evidence="1" type="ORF">BECKDK2373B_GA0170837_12412</name>
    <name evidence="2" type="ORF">BECKDK2373C_GA0170839_12172</name>
</gene>
<organism evidence="1">
    <name type="scientific">Candidatus Kentrum sp. DK</name>
    <dbReference type="NCBI Taxonomy" id="2126562"/>
    <lineage>
        <taxon>Bacteria</taxon>
        <taxon>Pseudomonadati</taxon>
        <taxon>Pseudomonadota</taxon>
        <taxon>Gammaproteobacteria</taxon>
        <taxon>Candidatus Kentrum</taxon>
    </lineage>
</organism>
<evidence type="ECO:0000313" key="1">
    <source>
        <dbReference type="EMBL" id="VFJ69337.1"/>
    </source>
</evidence>
<reference evidence="1" key="1">
    <citation type="submission" date="2019-02" db="EMBL/GenBank/DDBJ databases">
        <authorList>
            <person name="Gruber-Vodicka R. H."/>
            <person name="Seah K. B. B."/>
        </authorList>
    </citation>
    <scope>NUCLEOTIDE SEQUENCE</scope>
    <source>
        <strain evidence="2">BECK_DK161</strain>
        <strain evidence="1">BECK_DK47</strain>
    </source>
</reference>
<dbReference type="GO" id="GO:0015774">
    <property type="term" value="P:polysaccharide transport"/>
    <property type="evidence" value="ECO:0007669"/>
    <property type="project" value="InterPro"/>
</dbReference>
<dbReference type="GO" id="GO:0000271">
    <property type="term" value="P:polysaccharide biosynthetic process"/>
    <property type="evidence" value="ECO:0007669"/>
    <property type="project" value="InterPro"/>
</dbReference>
<proteinExistence type="predicted"/>
<accession>A0A450TNG3</accession>
<dbReference type="CDD" id="cd16441">
    <property type="entry name" value="beta_Kdo_transferase_KpsS"/>
    <property type="match status" value="1"/>
</dbReference>
<dbReference type="EMBL" id="CAADEX010000241">
    <property type="protein sequence ID" value="VFJ69337.1"/>
    <property type="molecule type" value="Genomic_DNA"/>
</dbReference>